<reference evidence="1 2" key="1">
    <citation type="journal article" date="2023" name="PLoS ONE">
        <title>Complete genome assembly of Hawai'i environmental nontuberculous mycobacteria reveals unexpected co-isolation with methylobacteria.</title>
        <authorList>
            <person name="Hendrix J."/>
            <person name="Epperson L.E."/>
            <person name="Tong E.I."/>
            <person name="Chan Y.L."/>
            <person name="Hasan N.A."/>
            <person name="Dawrs S.N."/>
            <person name="Norton G.J."/>
            <person name="Virdi R."/>
            <person name="Crooks J.L."/>
            <person name="Chan E.D."/>
            <person name="Honda J.R."/>
            <person name="Strong M."/>
        </authorList>
    </citation>
    <scope>NUCLEOTIDE SEQUENCE [LARGE SCALE GENOMIC DNA]</scope>
    <source>
        <strain evidence="1 2">NJH_HI04-1</strain>
    </source>
</reference>
<keyword evidence="2" id="KW-1185">Reference proteome</keyword>
<evidence type="ECO:0000313" key="1">
    <source>
        <dbReference type="EMBL" id="MEN3238919.1"/>
    </source>
</evidence>
<sequence>MIGPATTLIPRARIENLQRTGQPHLRPIYAAMNAGAGFLMVRQRSGRFDLPKRGAVVTIVGDDTDHALGPAGFHSKSMRRLLAAARSVIVIASDIEREAYAAAAASALLGASSVIIETRPEQEGAWLDLVKREAPSAALVLWTVAEGTA</sequence>
<dbReference type="EMBL" id="JAQYXP010000009">
    <property type="protein sequence ID" value="MEN3238919.1"/>
    <property type="molecule type" value="Genomic_DNA"/>
</dbReference>
<comment type="caution">
    <text evidence="1">The sequence shown here is derived from an EMBL/GenBank/DDBJ whole genome shotgun (WGS) entry which is preliminary data.</text>
</comment>
<dbReference type="Proteomes" id="UP001407347">
    <property type="component" value="Unassembled WGS sequence"/>
</dbReference>
<organism evidence="1 2">
    <name type="scientific">Methylobacterium ajmalii</name>
    <dbReference type="NCBI Taxonomy" id="2738439"/>
    <lineage>
        <taxon>Bacteria</taxon>
        <taxon>Pseudomonadati</taxon>
        <taxon>Pseudomonadota</taxon>
        <taxon>Alphaproteobacteria</taxon>
        <taxon>Hyphomicrobiales</taxon>
        <taxon>Methylobacteriaceae</taxon>
        <taxon>Methylobacterium</taxon>
    </lineage>
</organism>
<gene>
    <name evidence="1" type="ORF">PUR29_36400</name>
</gene>
<protein>
    <submittedName>
        <fullName evidence="1">Uncharacterized protein</fullName>
    </submittedName>
</protein>
<name>A0ABV0A6N0_9HYPH</name>
<proteinExistence type="predicted"/>
<dbReference type="RefSeq" id="WP_346013867.1">
    <property type="nucleotide sequence ID" value="NZ_JAQYXP010000009.1"/>
</dbReference>
<evidence type="ECO:0000313" key="2">
    <source>
        <dbReference type="Proteomes" id="UP001407347"/>
    </source>
</evidence>
<accession>A0ABV0A6N0</accession>